<dbReference type="AlphaFoldDB" id="A0A158CNX2"/>
<evidence type="ECO:0000256" key="2">
    <source>
        <dbReference type="SAM" id="SignalP"/>
    </source>
</evidence>
<evidence type="ECO:0000313" key="3">
    <source>
        <dbReference type="EMBL" id="SAK83969.1"/>
    </source>
</evidence>
<dbReference type="EMBL" id="FCOX02000022">
    <property type="protein sequence ID" value="SAK83969.1"/>
    <property type="molecule type" value="Genomic_DNA"/>
</dbReference>
<feature type="chain" id="PRO_5007623242" description="Lipoprotein" evidence="2">
    <location>
        <begin position="24"/>
        <end position="86"/>
    </location>
</feature>
<feature type="compositionally biased region" description="Polar residues" evidence="1">
    <location>
        <begin position="44"/>
        <end position="62"/>
    </location>
</feature>
<proteinExistence type="predicted"/>
<evidence type="ECO:0000313" key="4">
    <source>
        <dbReference type="Proteomes" id="UP000071859"/>
    </source>
</evidence>
<comment type="caution">
    <text evidence="3">The sequence shown here is derived from an EMBL/GenBank/DDBJ whole genome shotgun (WGS) entry which is preliminary data.</text>
</comment>
<dbReference type="Proteomes" id="UP000071859">
    <property type="component" value="Unassembled WGS sequence"/>
</dbReference>
<sequence length="86" mass="8341">MRATLLLAATAAGLLAMSAVVQAQDTQMSPPQGGAAQQSAQGGTTNDSSYGGAMSTSKSGSASRDGAIGTSQLCAPGLSCNIYSGQ</sequence>
<feature type="signal peptide" evidence="2">
    <location>
        <begin position="1"/>
        <end position="23"/>
    </location>
</feature>
<dbReference type="RefSeq" id="WP_074173494.1">
    <property type="nucleotide sequence ID" value="NZ_FCOX02000022.1"/>
</dbReference>
<reference evidence="3" key="1">
    <citation type="submission" date="2016-01" db="EMBL/GenBank/DDBJ databases">
        <authorList>
            <person name="Peeters C."/>
        </authorList>
    </citation>
    <scope>NUCLEOTIDE SEQUENCE</scope>
    <source>
        <strain evidence="3">LMG 29321</strain>
    </source>
</reference>
<accession>A0A158CNX2</accession>
<keyword evidence="2" id="KW-0732">Signal</keyword>
<evidence type="ECO:0008006" key="5">
    <source>
        <dbReference type="Google" id="ProtNLM"/>
    </source>
</evidence>
<name>A0A158CNX2_9BURK</name>
<protein>
    <recommendedName>
        <fullName evidence="5">Lipoprotein</fullName>
    </recommendedName>
</protein>
<gene>
    <name evidence="3" type="ORF">AWB78_04178</name>
</gene>
<keyword evidence="4" id="KW-1185">Reference proteome</keyword>
<feature type="compositionally biased region" description="Low complexity" evidence="1">
    <location>
        <begin position="29"/>
        <end position="43"/>
    </location>
</feature>
<organism evidence="3 4">
    <name type="scientific">Caballeronia calidae</name>
    <dbReference type="NCBI Taxonomy" id="1777139"/>
    <lineage>
        <taxon>Bacteria</taxon>
        <taxon>Pseudomonadati</taxon>
        <taxon>Pseudomonadota</taxon>
        <taxon>Betaproteobacteria</taxon>
        <taxon>Burkholderiales</taxon>
        <taxon>Burkholderiaceae</taxon>
        <taxon>Caballeronia</taxon>
    </lineage>
</organism>
<evidence type="ECO:0000256" key="1">
    <source>
        <dbReference type="SAM" id="MobiDB-lite"/>
    </source>
</evidence>
<feature type="region of interest" description="Disordered" evidence="1">
    <location>
        <begin position="24"/>
        <end position="86"/>
    </location>
</feature>